<proteinExistence type="predicted"/>
<dbReference type="Proteomes" id="UP000187941">
    <property type="component" value="Chromosome"/>
</dbReference>
<name>A0A1P9WWQ3_9BACT</name>
<feature type="region of interest" description="Disordered" evidence="1">
    <location>
        <begin position="23"/>
        <end position="42"/>
    </location>
</feature>
<evidence type="ECO:0000313" key="4">
    <source>
        <dbReference type="Proteomes" id="UP000187941"/>
    </source>
</evidence>
<gene>
    <name evidence="3" type="ORF">AWR27_10875</name>
</gene>
<keyword evidence="4" id="KW-1185">Reference proteome</keyword>
<evidence type="ECO:0000313" key="3">
    <source>
        <dbReference type="EMBL" id="AQG79783.1"/>
    </source>
</evidence>
<dbReference type="InterPro" id="IPR025245">
    <property type="entry name" value="DUF4197"/>
</dbReference>
<keyword evidence="2" id="KW-0732">Signal</keyword>
<dbReference type="OrthoDB" id="5292580at2"/>
<reference evidence="3 4" key="1">
    <citation type="submission" date="2016-01" db="EMBL/GenBank/DDBJ databases">
        <authorList>
            <person name="Oliw E.H."/>
        </authorList>
    </citation>
    <scope>NUCLEOTIDE SEQUENCE [LARGE SCALE GENOMIC DNA]</scope>
    <source>
        <strain evidence="3 4">DY10</strain>
    </source>
</reference>
<dbReference type="AlphaFoldDB" id="A0A1P9WWQ3"/>
<dbReference type="EMBL" id="CP014263">
    <property type="protein sequence ID" value="AQG79783.1"/>
    <property type="molecule type" value="Genomic_DNA"/>
</dbReference>
<dbReference type="Pfam" id="PF13852">
    <property type="entry name" value="DUF4197"/>
    <property type="match status" value="1"/>
</dbReference>
<dbReference type="RefSeq" id="WP_077131217.1">
    <property type="nucleotide sequence ID" value="NZ_CP014263.1"/>
</dbReference>
<dbReference type="KEGG" id="smon:AWR27_10875"/>
<feature type="chain" id="PRO_5012388209" description="DUF4197 domain-containing protein" evidence="2">
    <location>
        <begin position="22"/>
        <end position="265"/>
    </location>
</feature>
<organism evidence="3 4">
    <name type="scientific">Spirosoma montaniterrae</name>
    <dbReference type="NCBI Taxonomy" id="1178516"/>
    <lineage>
        <taxon>Bacteria</taxon>
        <taxon>Pseudomonadati</taxon>
        <taxon>Bacteroidota</taxon>
        <taxon>Cytophagia</taxon>
        <taxon>Cytophagales</taxon>
        <taxon>Cytophagaceae</taxon>
        <taxon>Spirosoma</taxon>
    </lineage>
</organism>
<feature type="compositionally biased region" description="Low complexity" evidence="1">
    <location>
        <begin position="25"/>
        <end position="39"/>
    </location>
</feature>
<evidence type="ECO:0000256" key="1">
    <source>
        <dbReference type="SAM" id="MobiDB-lite"/>
    </source>
</evidence>
<evidence type="ECO:0008006" key="5">
    <source>
        <dbReference type="Google" id="ProtNLM"/>
    </source>
</evidence>
<evidence type="ECO:0000256" key="2">
    <source>
        <dbReference type="SAM" id="SignalP"/>
    </source>
</evidence>
<sequence length="265" mass="28982">MNKMIWLAVYAAPLFIQPVLGQDSTQQQPTQQQTPTQQPARRGGFGQLLERVLSAGSTGTTGSGLTNSDIATGLREALRVGISKGADQASATDGYFKNPLLRIAFPPEAQRVATQLRQLGFNRQVDQFELSLNRAAEDAAKVAKPVFIKAITSMSIGDAVGILRGSEDAATQYLRRTSGQQLVTEFTPIIDSTLRKNNATRMYGNLANMYNRLPGVQRVNPNLTEYATNKAVDGLFILVAQEEKQIREDPAARVSDILRRVFGSR</sequence>
<protein>
    <recommendedName>
        <fullName evidence="5">DUF4197 domain-containing protein</fullName>
    </recommendedName>
</protein>
<accession>A0A1P9WWQ3</accession>
<feature type="signal peptide" evidence="2">
    <location>
        <begin position="1"/>
        <end position="21"/>
    </location>
</feature>